<dbReference type="GO" id="GO:0003676">
    <property type="term" value="F:nucleic acid binding"/>
    <property type="evidence" value="ECO:0007669"/>
    <property type="project" value="InterPro"/>
</dbReference>
<dbReference type="Pfam" id="PF01844">
    <property type="entry name" value="HNH"/>
    <property type="match status" value="1"/>
</dbReference>
<dbReference type="GO" id="GO:0008270">
    <property type="term" value="F:zinc ion binding"/>
    <property type="evidence" value="ECO:0007669"/>
    <property type="project" value="InterPro"/>
</dbReference>
<dbReference type="CDD" id="cd00085">
    <property type="entry name" value="HNHc"/>
    <property type="match status" value="1"/>
</dbReference>
<evidence type="ECO:0000259" key="2">
    <source>
        <dbReference type="Pfam" id="PF10615"/>
    </source>
</evidence>
<name>A0A544Z1B1_9ACTN</name>
<reference evidence="3 4" key="1">
    <citation type="submission" date="2019-07" db="EMBL/GenBank/DDBJ databases">
        <title>Microbispora hainanensis DSM 45428.</title>
        <authorList>
            <person name="Thawai C."/>
        </authorList>
    </citation>
    <scope>NUCLEOTIDE SEQUENCE [LARGE SCALE GENOMIC DNA]</scope>
    <source>
        <strain evidence="3 4">DSM 45428</strain>
    </source>
</reference>
<accession>A0A544Z1B1</accession>
<dbReference type="InterPro" id="IPR037119">
    <property type="entry name" value="Haem_oxidase_HugZ-like_sf"/>
</dbReference>
<dbReference type="Gene3D" id="1.10.30.50">
    <property type="match status" value="1"/>
</dbReference>
<dbReference type="InterPro" id="IPR019595">
    <property type="entry name" value="DUF2470"/>
</dbReference>
<dbReference type="AlphaFoldDB" id="A0A544Z1B1"/>
<dbReference type="InterPro" id="IPR003615">
    <property type="entry name" value="HNH_nuc"/>
</dbReference>
<sequence>MSRAAARRRLPLIYLIGKESGVLDAKSYPASAPDPPLPLAERMVRHVNESHARQLKEAVERLTGEPAQEDVWLWELDRYGATLRPGPGHLVRVSWPAPVTTPAALEHRDRETCYVRGLPGRIVDHKLPVAEGGSWDMSNLACIWQACHDRKTRQEAARGRSRN</sequence>
<comment type="caution">
    <text evidence="3">The sequence shown here is derived from an EMBL/GenBank/DDBJ whole genome shotgun (WGS) entry which is preliminary data.</text>
</comment>
<evidence type="ECO:0000259" key="1">
    <source>
        <dbReference type="Pfam" id="PF01844"/>
    </source>
</evidence>
<protein>
    <submittedName>
        <fullName evidence="3">DUF2470 domain-containing protein</fullName>
    </submittedName>
</protein>
<organism evidence="3 4">
    <name type="scientific">Microbispora hainanensis</name>
    <dbReference type="NCBI Taxonomy" id="568844"/>
    <lineage>
        <taxon>Bacteria</taxon>
        <taxon>Bacillati</taxon>
        <taxon>Actinomycetota</taxon>
        <taxon>Actinomycetes</taxon>
        <taxon>Streptosporangiales</taxon>
        <taxon>Streptosporangiaceae</taxon>
        <taxon>Microbispora</taxon>
    </lineage>
</organism>
<dbReference type="Proteomes" id="UP000316541">
    <property type="component" value="Unassembled WGS sequence"/>
</dbReference>
<dbReference type="Pfam" id="PF10615">
    <property type="entry name" value="DUF2470"/>
    <property type="match status" value="1"/>
</dbReference>
<dbReference type="RefSeq" id="WP_142617118.1">
    <property type="nucleotide sequence ID" value="NZ_VIRM01000005.1"/>
</dbReference>
<evidence type="ECO:0000313" key="3">
    <source>
        <dbReference type="EMBL" id="TQS22819.1"/>
    </source>
</evidence>
<dbReference type="InterPro" id="IPR002711">
    <property type="entry name" value="HNH"/>
</dbReference>
<feature type="domain" description="HNH" evidence="1">
    <location>
        <begin position="122"/>
        <end position="153"/>
    </location>
</feature>
<evidence type="ECO:0000313" key="4">
    <source>
        <dbReference type="Proteomes" id="UP000316541"/>
    </source>
</evidence>
<dbReference type="GO" id="GO:0004519">
    <property type="term" value="F:endonuclease activity"/>
    <property type="evidence" value="ECO:0007669"/>
    <property type="project" value="InterPro"/>
</dbReference>
<dbReference type="Gene3D" id="3.20.180.10">
    <property type="entry name" value="PNP-oxidase-like"/>
    <property type="match status" value="1"/>
</dbReference>
<dbReference type="SUPFAM" id="SSF50475">
    <property type="entry name" value="FMN-binding split barrel"/>
    <property type="match status" value="1"/>
</dbReference>
<feature type="domain" description="DUF2470" evidence="2">
    <location>
        <begin position="41"/>
        <end position="108"/>
    </location>
</feature>
<proteinExistence type="predicted"/>
<dbReference type="EMBL" id="VIRM01000005">
    <property type="protein sequence ID" value="TQS22819.1"/>
    <property type="molecule type" value="Genomic_DNA"/>
</dbReference>
<gene>
    <name evidence="3" type="ORF">FLX08_05575</name>
</gene>